<feature type="signal peptide" evidence="3">
    <location>
        <begin position="1"/>
        <end position="20"/>
    </location>
</feature>
<dbReference type="AlphaFoldDB" id="A0A2S8GSP4"/>
<comment type="similarity">
    <text evidence="1">Belongs to the outer membrane factor (OMF) (TC 1.B.17) family.</text>
</comment>
<dbReference type="GO" id="GO:0015562">
    <property type="term" value="F:efflux transmembrane transporter activity"/>
    <property type="evidence" value="ECO:0007669"/>
    <property type="project" value="InterPro"/>
</dbReference>
<dbReference type="PANTHER" id="PTHR30203">
    <property type="entry name" value="OUTER MEMBRANE CATION EFFLUX PROTEIN"/>
    <property type="match status" value="1"/>
</dbReference>
<dbReference type="PANTHER" id="PTHR30203:SF24">
    <property type="entry name" value="BLR4935 PROTEIN"/>
    <property type="match status" value="1"/>
</dbReference>
<dbReference type="EMBL" id="PUIB01000013">
    <property type="protein sequence ID" value="PQO36497.1"/>
    <property type="molecule type" value="Genomic_DNA"/>
</dbReference>
<dbReference type="InterPro" id="IPR010131">
    <property type="entry name" value="MdtP/NodT-like"/>
</dbReference>
<proteinExistence type="inferred from homology"/>
<evidence type="ECO:0000256" key="3">
    <source>
        <dbReference type="SAM" id="SignalP"/>
    </source>
</evidence>
<sequence length="471" mass="52783">MPSYRQLAFLLLCWGTFSGAASLAWGQASPAPIPSPPGLLLTSPPNNNLDTVAAGVRWTGDQPRTNGGSFTLDQLLDLAAQNNPTILQAQFQITASLAKAQQAGLYPNPTVTYTAENIGVEGTAGEWQGAELQQRFVTANKLQISRDKYLQRAKVAEHLAVAQQFRVCNDVRLYFAKTLAAQQILTLQKELLKTAEDNLVTTREQLNLGQANQVDLHKANAMLRREQLALLQAENRIRREFFQLCAFVGVDLPYQPLAGDLADNAELIDFDQAYQRILRESPQILASHSKLREDRITVSRESVEWVPDVIVGGGPGYNFESSDATAALNVMIELPIYDRNQGTIRQAQSDYVRQQNEIRRLEMKLRMTLAEQYEHYLSASQHVLTYEEIVVPELRAAYETSLKSYQANRAEWPNVLHVYHDFTQRRIELIEHLLQKRISEILIEGYLLQGGLDAASNPTPPGHIDATPNPR</sequence>
<name>A0A2S8GSP4_9BACT</name>
<evidence type="ECO:0000313" key="4">
    <source>
        <dbReference type="EMBL" id="PQO36497.1"/>
    </source>
</evidence>
<dbReference type="Proteomes" id="UP000237819">
    <property type="component" value="Unassembled WGS sequence"/>
</dbReference>
<comment type="caution">
    <text evidence="5">The sequence shown here is derived from an EMBL/GenBank/DDBJ whole genome shotgun (WGS) entry which is preliminary data.</text>
</comment>
<dbReference type="SUPFAM" id="SSF56954">
    <property type="entry name" value="Outer membrane efflux proteins (OEP)"/>
    <property type="match status" value="1"/>
</dbReference>
<dbReference type="RefSeq" id="WP_105334336.1">
    <property type="nucleotide sequence ID" value="NZ_PUHZ01000005.1"/>
</dbReference>
<dbReference type="Gene3D" id="1.20.1600.10">
    <property type="entry name" value="Outer membrane efflux proteins (OEP)"/>
    <property type="match status" value="1"/>
</dbReference>
<organism evidence="5 6">
    <name type="scientific">Blastopirellula marina</name>
    <dbReference type="NCBI Taxonomy" id="124"/>
    <lineage>
        <taxon>Bacteria</taxon>
        <taxon>Pseudomonadati</taxon>
        <taxon>Planctomycetota</taxon>
        <taxon>Planctomycetia</taxon>
        <taxon>Pirellulales</taxon>
        <taxon>Pirellulaceae</taxon>
        <taxon>Blastopirellula</taxon>
    </lineage>
</organism>
<gene>
    <name evidence="5" type="ORF">C5Y93_05230</name>
    <name evidence="4" type="ORF">C5Y98_12415</name>
</gene>
<keyword evidence="2" id="KW-0175">Coiled coil</keyword>
<evidence type="ECO:0000313" key="6">
    <source>
        <dbReference type="Proteomes" id="UP000237819"/>
    </source>
</evidence>
<dbReference type="OrthoDB" id="5757211at2"/>
<protein>
    <submittedName>
        <fullName evidence="5">TolC family protein</fullName>
    </submittedName>
</protein>
<dbReference type="Pfam" id="PF02321">
    <property type="entry name" value="OEP"/>
    <property type="match status" value="1"/>
</dbReference>
<dbReference type="Proteomes" id="UP000239388">
    <property type="component" value="Unassembled WGS sequence"/>
</dbReference>
<keyword evidence="3" id="KW-0732">Signal</keyword>
<evidence type="ECO:0000313" key="5">
    <source>
        <dbReference type="EMBL" id="PQO47448.1"/>
    </source>
</evidence>
<evidence type="ECO:0000256" key="2">
    <source>
        <dbReference type="SAM" id="Coils"/>
    </source>
</evidence>
<evidence type="ECO:0000313" key="7">
    <source>
        <dbReference type="Proteomes" id="UP000239388"/>
    </source>
</evidence>
<evidence type="ECO:0000256" key="1">
    <source>
        <dbReference type="ARBA" id="ARBA00007613"/>
    </source>
</evidence>
<reference evidence="6 7" key="1">
    <citation type="submission" date="2018-02" db="EMBL/GenBank/DDBJ databases">
        <title>Comparative genomes isolates from brazilian mangrove.</title>
        <authorList>
            <person name="Araujo J.E."/>
            <person name="Taketani R.G."/>
            <person name="Silva M.C.P."/>
            <person name="Loureco M.V."/>
            <person name="Andreote F.D."/>
        </authorList>
    </citation>
    <scope>NUCLEOTIDE SEQUENCE [LARGE SCALE GENOMIC DNA]</scope>
    <source>
        <strain evidence="4 7">NAP PRIS-MGV</strain>
        <strain evidence="5 6">Nap-Phe MGV</strain>
    </source>
</reference>
<dbReference type="EMBL" id="PUHZ01000005">
    <property type="protein sequence ID" value="PQO47448.1"/>
    <property type="molecule type" value="Genomic_DNA"/>
</dbReference>
<feature type="coiled-coil region" evidence="2">
    <location>
        <begin position="344"/>
        <end position="371"/>
    </location>
</feature>
<dbReference type="InterPro" id="IPR003423">
    <property type="entry name" value="OMP_efflux"/>
</dbReference>
<accession>A0A2S8GSP4</accession>
<feature type="chain" id="PRO_5036049903" evidence="3">
    <location>
        <begin position="21"/>
        <end position="471"/>
    </location>
</feature>